<evidence type="ECO:0000256" key="1">
    <source>
        <dbReference type="ARBA" id="ARBA00007154"/>
    </source>
</evidence>
<keyword evidence="3" id="KW-0496">Mitochondrion</keyword>
<dbReference type="InterPro" id="IPR037171">
    <property type="entry name" value="NagB/RpiA_transferase-like"/>
</dbReference>
<gene>
    <name evidence="6" type="ORF">MEUPH1_LOCUS18525</name>
</gene>
<dbReference type="PROSITE" id="PS01274">
    <property type="entry name" value="COA_TRANSF_2"/>
    <property type="match status" value="1"/>
</dbReference>
<dbReference type="EC" id="2.8.3.5" evidence="3"/>
<comment type="function">
    <text evidence="3">Key enzyme for ketone body catabolism. Transfers the CoA moiety from succinate to acetoacetate. Formation of the enzyme-CoA intermediate proceeds via an unstable anhydride species formed between the carboxylate groups of the enzyme and substrate.</text>
</comment>
<organism evidence="6 7">
    <name type="scientific">Macrosiphum euphorbiae</name>
    <name type="common">potato aphid</name>
    <dbReference type="NCBI Taxonomy" id="13131"/>
    <lineage>
        <taxon>Eukaryota</taxon>
        <taxon>Metazoa</taxon>
        <taxon>Ecdysozoa</taxon>
        <taxon>Arthropoda</taxon>
        <taxon>Hexapoda</taxon>
        <taxon>Insecta</taxon>
        <taxon>Pterygota</taxon>
        <taxon>Neoptera</taxon>
        <taxon>Paraneoptera</taxon>
        <taxon>Hemiptera</taxon>
        <taxon>Sternorrhyncha</taxon>
        <taxon>Aphidomorpha</taxon>
        <taxon>Aphidoidea</taxon>
        <taxon>Aphididae</taxon>
        <taxon>Macrosiphini</taxon>
        <taxon>Macrosiphum</taxon>
    </lineage>
</organism>
<evidence type="ECO:0000256" key="2">
    <source>
        <dbReference type="ARBA" id="ARBA00022679"/>
    </source>
</evidence>
<dbReference type="InterPro" id="IPR012791">
    <property type="entry name" value="3-oxoacid_CoA-transf_B"/>
</dbReference>
<dbReference type="GO" id="GO:0008260">
    <property type="term" value="F:succinyl-CoA:3-oxo-acid CoA-transferase activity"/>
    <property type="evidence" value="ECO:0007669"/>
    <property type="project" value="UniProtKB-EC"/>
</dbReference>
<dbReference type="SMART" id="SM00882">
    <property type="entry name" value="CoA_trans"/>
    <property type="match status" value="2"/>
</dbReference>
<dbReference type="Gene3D" id="3.40.1080.10">
    <property type="entry name" value="Glutaconate Coenzyme A-transferase"/>
    <property type="match status" value="2"/>
</dbReference>
<protein>
    <recommendedName>
        <fullName evidence="3">Succinyl-CoA:3-ketoacid-coenzyme A transferase</fullName>
        <ecNumber evidence="3">2.8.3.5</ecNumber>
    </recommendedName>
</protein>
<dbReference type="NCBIfam" id="TIGR02429">
    <property type="entry name" value="pcaI_scoA_fam"/>
    <property type="match status" value="1"/>
</dbReference>
<dbReference type="SUPFAM" id="SSF100950">
    <property type="entry name" value="NagB/RpiA/CoA transferase-like"/>
    <property type="match status" value="2"/>
</dbReference>
<dbReference type="Proteomes" id="UP001160148">
    <property type="component" value="Unassembled WGS sequence"/>
</dbReference>
<dbReference type="PANTHER" id="PTHR13707:SF23">
    <property type="entry name" value="SUCCINYL-COA:3-KETOACID-COENZYME A TRANSFERASE"/>
    <property type="match status" value="1"/>
</dbReference>
<comment type="pathway">
    <text evidence="3">Ketone metabolism; succinyl-CoA degradation; acetoacetyl-CoA from succinyl-CoA: step 1/1.</text>
</comment>
<reference evidence="6 7" key="1">
    <citation type="submission" date="2023-01" db="EMBL/GenBank/DDBJ databases">
        <authorList>
            <person name="Whitehead M."/>
        </authorList>
    </citation>
    <scope>NUCLEOTIDE SEQUENCE [LARGE SCALE GENOMIC DNA]</scope>
</reference>
<comment type="caution">
    <text evidence="6">The sequence shown here is derived from an EMBL/GenBank/DDBJ whole genome shotgun (WGS) entry which is preliminary data.</text>
</comment>
<evidence type="ECO:0000256" key="5">
    <source>
        <dbReference type="SAM" id="MobiDB-lite"/>
    </source>
</evidence>
<comment type="similarity">
    <text evidence="1 3">Belongs to the 3-oxoacid CoA-transferase family.</text>
</comment>
<dbReference type="GO" id="GO:0005739">
    <property type="term" value="C:mitochondrion"/>
    <property type="evidence" value="ECO:0007669"/>
    <property type="project" value="TreeGrafter"/>
</dbReference>
<keyword evidence="7" id="KW-1185">Reference proteome</keyword>
<evidence type="ECO:0000313" key="6">
    <source>
        <dbReference type="EMBL" id="CAI6363598.1"/>
    </source>
</evidence>
<evidence type="ECO:0000313" key="7">
    <source>
        <dbReference type="Proteomes" id="UP001160148"/>
    </source>
</evidence>
<dbReference type="AlphaFoldDB" id="A0AAV0X6Q7"/>
<proteinExistence type="inferred from homology"/>
<evidence type="ECO:0000256" key="4">
    <source>
        <dbReference type="PIRSR" id="PIRSR000858-1"/>
    </source>
</evidence>
<feature type="region of interest" description="Disordered" evidence="5">
    <location>
        <begin position="176"/>
        <end position="197"/>
    </location>
</feature>
<dbReference type="InterPro" id="IPR004165">
    <property type="entry name" value="CoA_trans_fam_I"/>
</dbReference>
<dbReference type="InterPro" id="IPR014388">
    <property type="entry name" value="3-oxoacid_CoA-transferase"/>
</dbReference>
<evidence type="ECO:0000256" key="3">
    <source>
        <dbReference type="PIRNR" id="PIRNR000858"/>
    </source>
</evidence>
<sequence length="537" mass="58321">MFSLYTNRHYIRPTAKNLIVVLQVSNFSFNVSLKKQKIYTCVSHALEDIKPGSSILFGGFGLCGIPEKLIDGLVEREDINDLTVISNNAGVDNFGLGKLLKQKKISKIIGSYVGENSEFVQQYLNGELTVELTPQGTLAERIRAGGAGIPAFYTPTAVGTLVEEGGIPLKYALHKESAEDDETSEANKNNPRRSVEISSDVRETQVFDDKTYVLEKAITADYAIIKAQKADHEGNLVFNKSARNFNAVMCAAAKTTIVEVEEIVENGDIDPDQVHVPGIYVDRIVLGKDYIKKVEKTVLSKKSDESISMLVCSPAAQLRETIVKRAALEFKNGMYINLGIGMPMLASNYIPEGVQVMLQSENGIIGLGPYPSSKRCVDPDLINAGKETVTVIPGSSFFGSEESFAMIRGGHLDLTILGAMEVSQYGDLANWMIPGKLVKGMGGAMDLVSAPHTKVIVVMEHTTKEGNPKIISSCTLPLTGSRCVDKIITEKCVFDVDPENGLTLVEIADGVEIVDIVQSTGCEFVKADNLKIMGQVE</sequence>
<name>A0AAV0X6Q7_9HEMI</name>
<dbReference type="InterPro" id="IPR004164">
    <property type="entry name" value="CoA_transf_AS"/>
</dbReference>
<accession>A0AAV0X6Q7</accession>
<dbReference type="FunFam" id="3.40.1080.10:FF:000001">
    <property type="entry name" value="Succinyl-coa:3-ketoacid-coenzyme a transferase subunit b"/>
    <property type="match status" value="1"/>
</dbReference>
<dbReference type="Pfam" id="PF01144">
    <property type="entry name" value="CoA_trans"/>
    <property type="match status" value="2"/>
</dbReference>
<dbReference type="EMBL" id="CARXXK010000003">
    <property type="protein sequence ID" value="CAI6363598.1"/>
    <property type="molecule type" value="Genomic_DNA"/>
</dbReference>
<dbReference type="InterPro" id="IPR012792">
    <property type="entry name" value="3-oxoacid_CoA-transf_A"/>
</dbReference>
<dbReference type="PANTHER" id="PTHR13707">
    <property type="entry name" value="KETOACID-COENZYME A TRANSFERASE"/>
    <property type="match status" value="1"/>
</dbReference>
<dbReference type="PIRSF" id="PIRSF000858">
    <property type="entry name" value="SCOT-t"/>
    <property type="match status" value="1"/>
</dbReference>
<feature type="active site" description="5-glutamyl coenzyme A thioester intermediate" evidence="4">
    <location>
        <position position="361"/>
    </location>
</feature>
<dbReference type="GO" id="GO:0046952">
    <property type="term" value="P:ketone body catabolic process"/>
    <property type="evidence" value="ECO:0007669"/>
    <property type="project" value="InterPro"/>
</dbReference>
<dbReference type="NCBIfam" id="TIGR02428">
    <property type="entry name" value="pcaJ_scoB_fam"/>
    <property type="match status" value="1"/>
</dbReference>
<keyword evidence="2 3" id="KW-0808">Transferase</keyword>
<comment type="catalytic activity">
    <reaction evidence="3">
        <text>a 3-oxo acid + succinyl-CoA = a 3-oxoacyl-CoA + succinate</text>
        <dbReference type="Rhea" id="RHEA:24564"/>
        <dbReference type="ChEBI" id="CHEBI:30031"/>
        <dbReference type="ChEBI" id="CHEBI:35973"/>
        <dbReference type="ChEBI" id="CHEBI:57292"/>
        <dbReference type="ChEBI" id="CHEBI:90726"/>
        <dbReference type="EC" id="2.8.3.5"/>
    </reaction>
</comment>